<organism evidence="1 2">
    <name type="scientific">Herbaspirillum rubrisubalbicans Os34</name>
    <dbReference type="NCBI Taxonomy" id="1235827"/>
    <lineage>
        <taxon>Bacteria</taxon>
        <taxon>Pseudomonadati</taxon>
        <taxon>Pseudomonadota</taxon>
        <taxon>Betaproteobacteria</taxon>
        <taxon>Burkholderiales</taxon>
        <taxon>Oxalobacteraceae</taxon>
        <taxon>Herbaspirillum</taxon>
    </lineage>
</organism>
<evidence type="ECO:0000313" key="2">
    <source>
        <dbReference type="Proteomes" id="UP000501648"/>
    </source>
</evidence>
<dbReference type="InterPro" id="IPR010270">
    <property type="entry name" value="Phage_P2_GpM"/>
</dbReference>
<dbReference type="GO" id="GO:0004519">
    <property type="term" value="F:endonuclease activity"/>
    <property type="evidence" value="ECO:0007669"/>
    <property type="project" value="InterPro"/>
</dbReference>
<dbReference type="Proteomes" id="UP000501648">
    <property type="component" value="Chromosome"/>
</dbReference>
<gene>
    <name evidence="1" type="ORF">C798_08225</name>
</gene>
<dbReference type="Pfam" id="PF05944">
    <property type="entry name" value="Phage_term_smal"/>
    <property type="match status" value="1"/>
</dbReference>
<dbReference type="EMBL" id="CP008956">
    <property type="protein sequence ID" value="QJQ00219.1"/>
    <property type="molecule type" value="Genomic_DNA"/>
</dbReference>
<protein>
    <submittedName>
        <fullName evidence="1">Integrase</fullName>
    </submittedName>
</protein>
<accession>A0A6M3ZNQ9</accession>
<reference evidence="1 2" key="1">
    <citation type="journal article" date="2012" name="J. Bacteriol.">
        <title>Genome sequence of the pathogenic Herbaspirillum seropedicae strain Os34, isolated from rice roots.</title>
        <authorList>
            <person name="Ye W."/>
            <person name="Ye S."/>
            <person name="Liu J."/>
            <person name="Chang S."/>
            <person name="Chen M."/>
            <person name="Zhu B."/>
            <person name="Guo L."/>
            <person name="An Q."/>
        </authorList>
    </citation>
    <scope>NUCLEOTIDE SEQUENCE [LARGE SCALE GENOMIC DNA]</scope>
    <source>
        <strain evidence="1 2">Os34</strain>
    </source>
</reference>
<dbReference type="AlphaFoldDB" id="A0A6M3ZNQ9"/>
<proteinExistence type="predicted"/>
<sequence length="239" mass="26230">MSRLSPAARHRERMLGKLAAAAGEPGGVTTGSAYELMLMKLHEDRRTLSNIQSIERKIEMKATMLPAYQDWIDGVLSAGRGAHDEVLVNVLVWHIDVGDYERALQLSAYALEHRFTLPDRYNRTLPTLLQDDFAGASLGGKLKDDPARAANILQQVLAMTGNADTPDQARAKVHKALGLALLELVNQVDAENITPASADQATAALQHLTRASELHQAAGVKKEIERLERRLKKFAEPAK</sequence>
<name>A0A6M3ZNQ9_9BURK</name>
<evidence type="ECO:0000313" key="1">
    <source>
        <dbReference type="EMBL" id="QJQ00219.1"/>
    </source>
</evidence>
<dbReference type="GO" id="GO:0003677">
    <property type="term" value="F:DNA binding"/>
    <property type="evidence" value="ECO:0007669"/>
    <property type="project" value="InterPro"/>
</dbReference>
<dbReference type="RefSeq" id="WP_017455183.1">
    <property type="nucleotide sequence ID" value="NZ_CP008956.1"/>
</dbReference>